<protein>
    <recommendedName>
        <fullName evidence="5">Integral membrane protein</fullName>
    </recommendedName>
</protein>
<feature type="transmembrane region" description="Helical" evidence="2">
    <location>
        <begin position="184"/>
        <end position="206"/>
    </location>
</feature>
<feature type="transmembrane region" description="Helical" evidence="2">
    <location>
        <begin position="98"/>
        <end position="124"/>
    </location>
</feature>
<evidence type="ECO:0000313" key="3">
    <source>
        <dbReference type="EMBL" id="MDH6215662.1"/>
    </source>
</evidence>
<organism evidence="3 4">
    <name type="scientific">Streptomyces pseudovenezuelae</name>
    <dbReference type="NCBI Taxonomy" id="67350"/>
    <lineage>
        <taxon>Bacteria</taxon>
        <taxon>Bacillati</taxon>
        <taxon>Actinomycetota</taxon>
        <taxon>Actinomycetes</taxon>
        <taxon>Kitasatosporales</taxon>
        <taxon>Streptomycetaceae</taxon>
        <taxon>Streptomyces</taxon>
        <taxon>Streptomyces aurantiacus group</taxon>
    </lineage>
</organism>
<keyword evidence="4" id="KW-1185">Reference proteome</keyword>
<gene>
    <name evidence="3" type="ORF">M2283_002966</name>
</gene>
<dbReference type="InterPro" id="IPR043148">
    <property type="entry name" value="TagF_C"/>
</dbReference>
<dbReference type="Gene3D" id="3.40.50.12580">
    <property type="match status" value="1"/>
</dbReference>
<dbReference type="EMBL" id="JARXVH010000004">
    <property type="protein sequence ID" value="MDH6215662.1"/>
    <property type="molecule type" value="Genomic_DNA"/>
</dbReference>
<name>A0ABT6LH72_9ACTN</name>
<sequence>MISTAIRVARVGSAAELAAAALMMLGYPALMLAALVPNVYAFAAAAAVTYLADHYLHRKGSYLVNRLSKVRAGLSIRFLIRQLLLILLLARMDLADNLIYYGAIACFIAFYGLQAPHGALVTLIRNRRRMPVATRNVDLKSRIRIPDAPPPGLLNRSAEKMLHIDLAAVVGILVSCAVDNSVAGFVGIGITLLLGSLYVLALVPYVRGSKIPPNAEKVLAAVDEWLREYRPETVLYFSGSKDSTYQLNMWLETMEELDSKPLILLRERVILQSLAPTTVPVICVPGGVHLMNMDLNTVRVALYAANVGKNIHLLRVPTMKHVFIGHGDSDKLASVNPFSKVYDEVWTAGRAGRDRYAIADVGVRDEDIVEVGRPQLAPIETRQGAVGDRMPTVLYAPTWEGWDGDPGNTSLVLAGENIVKKLIKADPPVRVLYKPHPFTGTVSAAAGAAHRRITALVEKAAVQRTADSRFTADAAEQERATADLARIEARIAELSGTGGEKGDEAEATRDGVVDVEKHAEVARLRAEWNDAYWRSFGSFEHRVVTGAEPRLYDCFNVSDAMVSDISSVVSDFIASGKPYAVTDSAELGVEEFKRQNTAVRAAVILSNKAAELGELLAAVRDPAADKLAADRKELKQYLLGPDEPTSIEQFNTAVADLALKAGTRNLGQESHNAAGVPGADELSDQLSPAQPVPAAGEADGAPR</sequence>
<keyword evidence="2" id="KW-1133">Transmembrane helix</keyword>
<feature type="transmembrane region" description="Helical" evidence="2">
    <location>
        <begin position="72"/>
        <end position="92"/>
    </location>
</feature>
<feature type="region of interest" description="Disordered" evidence="1">
    <location>
        <begin position="666"/>
        <end position="703"/>
    </location>
</feature>
<evidence type="ECO:0000256" key="1">
    <source>
        <dbReference type="SAM" id="MobiDB-lite"/>
    </source>
</evidence>
<keyword evidence="2" id="KW-0812">Transmembrane</keyword>
<feature type="transmembrane region" description="Helical" evidence="2">
    <location>
        <begin position="29"/>
        <end position="52"/>
    </location>
</feature>
<keyword evidence="2" id="KW-0472">Membrane</keyword>
<evidence type="ECO:0000313" key="4">
    <source>
        <dbReference type="Proteomes" id="UP001160499"/>
    </source>
</evidence>
<evidence type="ECO:0000256" key="2">
    <source>
        <dbReference type="SAM" id="Phobius"/>
    </source>
</evidence>
<accession>A0ABT6LH72</accession>
<dbReference type="RefSeq" id="WP_280876637.1">
    <property type="nucleotide sequence ID" value="NZ_JARXVH010000004.1"/>
</dbReference>
<evidence type="ECO:0008006" key="5">
    <source>
        <dbReference type="Google" id="ProtNLM"/>
    </source>
</evidence>
<comment type="caution">
    <text evidence="3">The sequence shown here is derived from an EMBL/GenBank/DDBJ whole genome shotgun (WGS) entry which is preliminary data.</text>
</comment>
<proteinExistence type="predicted"/>
<dbReference type="Proteomes" id="UP001160499">
    <property type="component" value="Unassembled WGS sequence"/>
</dbReference>
<reference evidence="3 4" key="1">
    <citation type="submission" date="2023-04" db="EMBL/GenBank/DDBJ databases">
        <title>Forest soil microbial communities from Buena Vista Peninsula, Colon Province, Panama.</title>
        <authorList>
            <person name="Bouskill N."/>
        </authorList>
    </citation>
    <scope>NUCLEOTIDE SEQUENCE [LARGE SCALE GENOMIC DNA]</scope>
    <source>
        <strain evidence="3 4">GGS1</strain>
    </source>
</reference>